<keyword evidence="2" id="KW-1185">Reference proteome</keyword>
<dbReference type="RefSeq" id="WP_140903917.1">
    <property type="nucleotide sequence ID" value="NZ_JBHTMD010000020.1"/>
</dbReference>
<evidence type="ECO:0000313" key="2">
    <source>
        <dbReference type="Proteomes" id="UP000315388"/>
    </source>
</evidence>
<dbReference type="AlphaFoldDB" id="A0A502BR34"/>
<protein>
    <submittedName>
        <fullName evidence="1">Uncharacterized protein</fullName>
    </submittedName>
</protein>
<accession>A0A502BR34</accession>
<evidence type="ECO:0000313" key="1">
    <source>
        <dbReference type="EMBL" id="TPF76705.1"/>
    </source>
</evidence>
<comment type="caution">
    <text evidence="1">The sequence shown here is derived from an EMBL/GenBank/DDBJ whole genome shotgun (WGS) entry which is preliminary data.</text>
</comment>
<gene>
    <name evidence="1" type="ORF">FHY56_04215</name>
</gene>
<sequence length="82" mass="8909">MSKIALKERYNTRYQPKRRRKGVAGSFVTGLAALLTLAGPSNVSANSRGVSANKALRGDFVRLGADMRAAIAKEKSREETSR</sequence>
<dbReference type="OrthoDB" id="8456582at2"/>
<dbReference type="Proteomes" id="UP000315388">
    <property type="component" value="Unassembled WGS sequence"/>
</dbReference>
<organism evidence="1 2">
    <name type="scientific">Brucella gallinifaecis</name>
    <dbReference type="NCBI Taxonomy" id="215590"/>
    <lineage>
        <taxon>Bacteria</taxon>
        <taxon>Pseudomonadati</taxon>
        <taxon>Pseudomonadota</taxon>
        <taxon>Alphaproteobacteria</taxon>
        <taxon>Hyphomicrobiales</taxon>
        <taxon>Brucellaceae</taxon>
        <taxon>Brucella/Ochrobactrum group</taxon>
        <taxon>Brucella</taxon>
    </lineage>
</organism>
<name>A0A502BR34_9HYPH</name>
<proteinExistence type="predicted"/>
<dbReference type="EMBL" id="VEWJ01000002">
    <property type="protein sequence ID" value="TPF76705.1"/>
    <property type="molecule type" value="Genomic_DNA"/>
</dbReference>
<reference evidence="1 2" key="1">
    <citation type="journal article" date="2003" name="Int. J. Syst. Evol. Microbiol.">
        <title>Towards a standardized format for the description of a novel species (of an established genus): Ochrobactrum gallinifaecis sp. nov.</title>
        <authorList>
            <person name="Kampfer P."/>
            <person name="Buczolits S."/>
            <person name="Albrecht A."/>
            <person name="Busse H.J."/>
            <person name="Stackebrandt E."/>
        </authorList>
    </citation>
    <scope>NUCLEOTIDE SEQUENCE [LARGE SCALE GENOMIC DNA]</scope>
    <source>
        <strain evidence="1 2">ISO 196</strain>
    </source>
</reference>